<dbReference type="FunCoup" id="F0X843">
    <property type="interactions" value="25"/>
</dbReference>
<dbReference type="GO" id="GO:0016020">
    <property type="term" value="C:membrane"/>
    <property type="evidence" value="ECO:0007669"/>
    <property type="project" value="InterPro"/>
</dbReference>
<dbReference type="RefSeq" id="XP_014175393.1">
    <property type="nucleotide sequence ID" value="XM_014319918.1"/>
</dbReference>
<evidence type="ECO:0000313" key="6">
    <source>
        <dbReference type="EMBL" id="EFX05911.1"/>
    </source>
</evidence>
<dbReference type="HOGENOM" id="CLU_024327_0_0_1"/>
<reference evidence="6 7" key="1">
    <citation type="journal article" date="2011" name="Proc. Natl. Acad. Sci. U.S.A.">
        <title>Genome and transcriptome analyses of the mountain pine beetle-fungal symbiont Grosmannia clavigera, a lodgepole pine pathogen.</title>
        <authorList>
            <person name="DiGuistini S."/>
            <person name="Wang Y."/>
            <person name="Liao N.Y."/>
            <person name="Taylor G."/>
            <person name="Tanguay P."/>
            <person name="Feau N."/>
            <person name="Henrissat B."/>
            <person name="Chan S.K."/>
            <person name="Hesse-Orce U."/>
            <person name="Alamouti S.M."/>
            <person name="Tsui C.K.M."/>
            <person name="Docking R.T."/>
            <person name="Levasseur A."/>
            <person name="Haridas S."/>
            <person name="Robertson G."/>
            <person name="Birol I."/>
            <person name="Holt R.A."/>
            <person name="Marra M.A."/>
            <person name="Hamelin R.C."/>
            <person name="Hirst M."/>
            <person name="Jones S.J.M."/>
            <person name="Bohlmann J."/>
            <person name="Breuil C."/>
        </authorList>
    </citation>
    <scope>NUCLEOTIDE SEQUENCE [LARGE SCALE GENOMIC DNA]</scope>
    <source>
        <strain evidence="7">kw1407 / UAMH 11150</strain>
    </source>
</reference>
<evidence type="ECO:0000256" key="3">
    <source>
        <dbReference type="ARBA" id="ARBA00022679"/>
    </source>
</evidence>
<dbReference type="InterPro" id="IPR029044">
    <property type="entry name" value="Nucleotide-diphossugar_trans"/>
</dbReference>
<dbReference type="InterPro" id="IPR002685">
    <property type="entry name" value="Glyco_trans_15"/>
</dbReference>
<dbReference type="PANTHER" id="PTHR31121">
    <property type="entry name" value="ALPHA-1,2 MANNOSYLTRANSFERASE KTR1"/>
    <property type="match status" value="1"/>
</dbReference>
<sequence>MAGNARYVRYIVIAFFIVAIFYIVSNSSETVALRAPEMLGGKPVSSSTGSSDTNTKTDGSAAPAAPETTGTAPASDKTSSGKTASGSSAEAPMAMTPNDSGFYELNQIAPGPRMNATFVTLARNNDVWEVARSIRQVEDRFNRRFNYDWVFLNDKPFDDTFKAVTTSLISGKTHYGVIPKEHWSFPDHIDQDKAQKVREEMGRQKIIYGDSVSYRHMCRFESGFFFQQELMLNYDYYWRVEPSVEYFCDIHYDPFRYMHENKKKYSFVLSLYEYAETIPTLWESTKKFMQAHPEHIVEGNSMEFLSDDNGETYNKCHFWSNFEVGNLNWLRSKAYMDFFESLDKDGGFFYERWGDAPVHSIAAALMLKKEELHFFDDIAYYHVPFTHCPTSEKTRQDLHCHCDPSKNFDWKGFSCTSRFFELNHMLKPDGWEKQT</sequence>
<dbReference type="PANTHER" id="PTHR31121:SF6">
    <property type="entry name" value="ALPHA-1,2 MANNOSYLTRANSFERASE KTR1"/>
    <property type="match status" value="1"/>
</dbReference>
<feature type="region of interest" description="Disordered" evidence="4">
    <location>
        <begin position="39"/>
        <end position="96"/>
    </location>
</feature>
<keyword evidence="3 6" id="KW-0808">Transferase</keyword>
<dbReference type="Pfam" id="PF01793">
    <property type="entry name" value="Glyco_transf_15"/>
    <property type="match status" value="1"/>
</dbReference>
<dbReference type="InParanoid" id="F0X843"/>
<dbReference type="GO" id="GO:0000026">
    <property type="term" value="F:alpha-1,2-mannosyltransferase activity"/>
    <property type="evidence" value="ECO:0007669"/>
    <property type="project" value="TreeGrafter"/>
</dbReference>
<feature type="compositionally biased region" description="Polar residues" evidence="4">
    <location>
        <begin position="44"/>
        <end position="58"/>
    </location>
</feature>
<keyword evidence="5" id="KW-1133">Transmembrane helix</keyword>
<evidence type="ECO:0000256" key="2">
    <source>
        <dbReference type="ARBA" id="ARBA00022676"/>
    </source>
</evidence>
<dbReference type="eggNOG" id="KOG4472">
    <property type="taxonomic scope" value="Eukaryota"/>
</dbReference>
<dbReference type="GO" id="GO:0000032">
    <property type="term" value="P:cell wall mannoprotein biosynthetic process"/>
    <property type="evidence" value="ECO:0007669"/>
    <property type="project" value="TreeGrafter"/>
</dbReference>
<feature type="transmembrane region" description="Helical" evidence="5">
    <location>
        <begin position="7"/>
        <end position="24"/>
    </location>
</feature>
<feature type="compositionally biased region" description="Low complexity" evidence="4">
    <location>
        <begin position="61"/>
        <end position="89"/>
    </location>
</feature>
<proteinExistence type="inferred from homology"/>
<dbReference type="EMBL" id="GL629735">
    <property type="protein sequence ID" value="EFX05911.1"/>
    <property type="molecule type" value="Genomic_DNA"/>
</dbReference>
<keyword evidence="5" id="KW-0472">Membrane</keyword>
<dbReference type="STRING" id="655863.F0X843"/>
<keyword evidence="7" id="KW-1185">Reference proteome</keyword>
<protein>
    <submittedName>
        <fullName evidence="6">Alpha-mannosyltransferase</fullName>
    </submittedName>
</protein>
<comment type="similarity">
    <text evidence="1">Belongs to the glycosyltransferase 15 family.</text>
</comment>
<evidence type="ECO:0000256" key="4">
    <source>
        <dbReference type="SAM" id="MobiDB-lite"/>
    </source>
</evidence>
<dbReference type="Proteomes" id="UP000007796">
    <property type="component" value="Unassembled WGS sequence"/>
</dbReference>
<dbReference type="SUPFAM" id="SSF53448">
    <property type="entry name" value="Nucleotide-diphospho-sugar transferases"/>
    <property type="match status" value="1"/>
</dbReference>
<accession>F0X843</accession>
<keyword evidence="2 6" id="KW-0328">Glycosyltransferase</keyword>
<name>F0X843_GROCL</name>
<organism evidence="7">
    <name type="scientific">Grosmannia clavigera (strain kw1407 / UAMH 11150)</name>
    <name type="common">Blue stain fungus</name>
    <name type="synonym">Graphiocladiella clavigera</name>
    <dbReference type="NCBI Taxonomy" id="655863"/>
    <lineage>
        <taxon>Eukaryota</taxon>
        <taxon>Fungi</taxon>
        <taxon>Dikarya</taxon>
        <taxon>Ascomycota</taxon>
        <taxon>Pezizomycotina</taxon>
        <taxon>Sordariomycetes</taxon>
        <taxon>Sordariomycetidae</taxon>
        <taxon>Ophiostomatales</taxon>
        <taxon>Ophiostomataceae</taxon>
        <taxon>Leptographium</taxon>
    </lineage>
</organism>
<dbReference type="GO" id="GO:0005794">
    <property type="term" value="C:Golgi apparatus"/>
    <property type="evidence" value="ECO:0007669"/>
    <property type="project" value="TreeGrafter"/>
</dbReference>
<dbReference type="GO" id="GO:0006487">
    <property type="term" value="P:protein N-linked glycosylation"/>
    <property type="evidence" value="ECO:0007669"/>
    <property type="project" value="TreeGrafter"/>
</dbReference>
<dbReference type="Gene3D" id="3.90.550.10">
    <property type="entry name" value="Spore Coat Polysaccharide Biosynthesis Protein SpsA, Chain A"/>
    <property type="match status" value="1"/>
</dbReference>
<dbReference type="GO" id="GO:0006493">
    <property type="term" value="P:protein O-linked glycosylation"/>
    <property type="evidence" value="ECO:0007669"/>
    <property type="project" value="TreeGrafter"/>
</dbReference>
<gene>
    <name evidence="6" type="ORF">CMQ_3980</name>
</gene>
<dbReference type="FunFam" id="3.90.550.10:FF:000051">
    <property type="entry name" value="Alpha-1,2-mannosyltransferase (Ktr4)"/>
    <property type="match status" value="1"/>
</dbReference>
<dbReference type="GeneID" id="25977140"/>
<keyword evidence="5" id="KW-0812">Transmembrane</keyword>
<evidence type="ECO:0000256" key="1">
    <source>
        <dbReference type="ARBA" id="ARBA00007677"/>
    </source>
</evidence>
<dbReference type="OrthoDB" id="439943at2759"/>
<evidence type="ECO:0000313" key="7">
    <source>
        <dbReference type="Proteomes" id="UP000007796"/>
    </source>
</evidence>
<dbReference type="AlphaFoldDB" id="F0X843"/>
<evidence type="ECO:0000256" key="5">
    <source>
        <dbReference type="SAM" id="Phobius"/>
    </source>
</evidence>